<comment type="caution">
    <text evidence="1">The sequence shown here is derived from an EMBL/GenBank/DDBJ whole genome shotgun (WGS) entry which is preliminary data.</text>
</comment>
<proteinExistence type="predicted"/>
<evidence type="ECO:0008006" key="3">
    <source>
        <dbReference type="Google" id="ProtNLM"/>
    </source>
</evidence>
<accession>A0A0B9ATI3</accession>
<dbReference type="Proteomes" id="UP000031488">
    <property type="component" value="Unassembled WGS sequence"/>
</dbReference>
<protein>
    <recommendedName>
        <fullName evidence="3">DUF2180 family protein</fullName>
    </recommendedName>
</protein>
<evidence type="ECO:0000313" key="1">
    <source>
        <dbReference type="EMBL" id="KHS52663.1"/>
    </source>
</evidence>
<sequence>MDCWEHETAGQGSVPAVAFCRHCGAALCREHATVCTDERVRQNGMGSPTRLLPDGRKICCSTCRDAFVESIPVHRAEQRRRELAATGPESATASC</sequence>
<name>A0A0B9ATI3_BRELN</name>
<evidence type="ECO:0000313" key="2">
    <source>
        <dbReference type="Proteomes" id="UP000031488"/>
    </source>
</evidence>
<dbReference type="EMBL" id="JTJZ01000018">
    <property type="protein sequence ID" value="KHS52663.1"/>
    <property type="molecule type" value="Genomic_DNA"/>
</dbReference>
<reference evidence="1 2" key="1">
    <citation type="submission" date="2014-11" db="EMBL/GenBank/DDBJ databases">
        <title>Draft Genome Sequence of Brevibacterium linens AE038-8.</title>
        <authorList>
            <person name="Maizel D."/>
            <person name="Utturkar S.M."/>
            <person name="Brown S.D."/>
            <person name="Ferrero M."/>
            <person name="Rosen B.P."/>
        </authorList>
    </citation>
    <scope>NUCLEOTIDE SEQUENCE [LARGE SCALE GENOMIC DNA]</scope>
    <source>
        <strain evidence="1 2">AE038-8</strain>
    </source>
</reference>
<organism evidence="1 2">
    <name type="scientific">Brevibacterium linens</name>
    <dbReference type="NCBI Taxonomy" id="1703"/>
    <lineage>
        <taxon>Bacteria</taxon>
        <taxon>Bacillati</taxon>
        <taxon>Actinomycetota</taxon>
        <taxon>Actinomycetes</taxon>
        <taxon>Micrococcales</taxon>
        <taxon>Brevibacteriaceae</taxon>
        <taxon>Brevibacterium</taxon>
    </lineage>
</organism>
<dbReference type="AlphaFoldDB" id="A0A0B9ATI3"/>
<keyword evidence="2" id="KW-1185">Reference proteome</keyword>
<gene>
    <name evidence="1" type="ORF">AE0388_1646</name>
</gene>